<name>A0ABW7PHB2_9ACTN</name>
<dbReference type="EMBL" id="JBBDHD010000047">
    <property type="protein sequence ID" value="MFH7597207.1"/>
    <property type="molecule type" value="Genomic_DNA"/>
</dbReference>
<keyword evidence="2" id="KW-1185">Reference proteome</keyword>
<evidence type="ECO:0000313" key="2">
    <source>
        <dbReference type="Proteomes" id="UP001610631"/>
    </source>
</evidence>
<protein>
    <recommendedName>
        <fullName evidence="3">DoxX family protein</fullName>
    </recommendedName>
</protein>
<dbReference type="RefSeq" id="WP_395510990.1">
    <property type="nucleotide sequence ID" value="NZ_JBBDHD010000047.1"/>
</dbReference>
<dbReference type="Proteomes" id="UP001610631">
    <property type="component" value="Unassembled WGS sequence"/>
</dbReference>
<proteinExistence type="predicted"/>
<evidence type="ECO:0000313" key="1">
    <source>
        <dbReference type="EMBL" id="MFH7597207.1"/>
    </source>
</evidence>
<organism evidence="1 2">
    <name type="scientific">Streptomyces racemochromogenes</name>
    <dbReference type="NCBI Taxonomy" id="67353"/>
    <lineage>
        <taxon>Bacteria</taxon>
        <taxon>Bacillati</taxon>
        <taxon>Actinomycetota</taxon>
        <taxon>Actinomycetes</taxon>
        <taxon>Kitasatosporales</taxon>
        <taxon>Streptomycetaceae</taxon>
        <taxon>Streptomyces</taxon>
    </lineage>
</organism>
<gene>
    <name evidence="1" type="ORF">WDV06_19200</name>
</gene>
<accession>A0ABW7PHB2</accession>
<evidence type="ECO:0008006" key="3">
    <source>
        <dbReference type="Google" id="ProtNLM"/>
    </source>
</evidence>
<sequence length="116" mass="12263">MTASRPGRGVPAAPRWAVRAARATTLLTLPTGIRRLFLAAGFPAGYTEAGYAAAGIPGWGRVYVVLLGAASELSALPALGLVHPWGTCSRGGCRWWAAAGRRRTGWRPSPARAPWR</sequence>
<comment type="caution">
    <text evidence="1">The sequence shown here is derived from an EMBL/GenBank/DDBJ whole genome shotgun (WGS) entry which is preliminary data.</text>
</comment>
<reference evidence="1 2" key="1">
    <citation type="submission" date="2024-03" db="EMBL/GenBank/DDBJ databases">
        <title>Whole genome sequencing of Streptomyces racemochromogenes, to identify antimicrobial biosynthetic gene clusters.</title>
        <authorList>
            <person name="Suryawanshi P."/>
            <person name="Krishnaraj P.U."/>
            <person name="Arun Y.P."/>
            <person name="Suryawanshi M.P."/>
            <person name="Rakshit O."/>
        </authorList>
    </citation>
    <scope>NUCLEOTIDE SEQUENCE [LARGE SCALE GENOMIC DNA]</scope>
    <source>
        <strain evidence="1 2">AUDT626</strain>
    </source>
</reference>